<feature type="signal peptide" evidence="2">
    <location>
        <begin position="1"/>
        <end position="16"/>
    </location>
</feature>
<dbReference type="Proteomes" id="UP001374579">
    <property type="component" value="Unassembled WGS sequence"/>
</dbReference>
<keyword evidence="2" id="KW-0732">Signal</keyword>
<dbReference type="EMBL" id="JBAMIC010000013">
    <property type="protein sequence ID" value="KAK7097365.1"/>
    <property type="molecule type" value="Genomic_DNA"/>
</dbReference>
<protein>
    <recommendedName>
        <fullName evidence="5">Ig-like domain-containing protein</fullName>
    </recommendedName>
</protein>
<dbReference type="SUPFAM" id="SSF48726">
    <property type="entry name" value="Immunoglobulin"/>
    <property type="match status" value="1"/>
</dbReference>
<keyword evidence="1" id="KW-0812">Transmembrane</keyword>
<comment type="caution">
    <text evidence="3">The sequence shown here is derived from an EMBL/GenBank/DDBJ whole genome shotgun (WGS) entry which is preliminary data.</text>
</comment>
<accession>A0AAN9B1D0</accession>
<name>A0AAN9B1D0_9CAEN</name>
<proteinExistence type="predicted"/>
<keyword evidence="4" id="KW-1185">Reference proteome</keyword>
<keyword evidence="1" id="KW-0472">Membrane</keyword>
<organism evidence="3 4">
    <name type="scientific">Littorina saxatilis</name>
    <dbReference type="NCBI Taxonomy" id="31220"/>
    <lineage>
        <taxon>Eukaryota</taxon>
        <taxon>Metazoa</taxon>
        <taxon>Spiralia</taxon>
        <taxon>Lophotrochozoa</taxon>
        <taxon>Mollusca</taxon>
        <taxon>Gastropoda</taxon>
        <taxon>Caenogastropoda</taxon>
        <taxon>Littorinimorpha</taxon>
        <taxon>Littorinoidea</taxon>
        <taxon>Littorinidae</taxon>
        <taxon>Littorina</taxon>
    </lineage>
</organism>
<feature type="transmembrane region" description="Helical" evidence="1">
    <location>
        <begin position="136"/>
        <end position="159"/>
    </location>
</feature>
<feature type="chain" id="PRO_5043025026" description="Ig-like domain-containing protein" evidence="2">
    <location>
        <begin position="17"/>
        <end position="222"/>
    </location>
</feature>
<sequence length="222" mass="25227">MLLWGCAMVLLGVVGAQNLPDNILNEPDWGFQSYLDADFEIPCNNSDLVVVTNNFIVWELPNGHMLDAGTDKYVLKNYNNVAQMHLQVKNVQESDAGVYLCHVYNDFTKTQKRGKLLRGLNLGGHKFREPFEEYRYNLMVGGLAALALFVPLVTICLVYKFRYQTDQDRHEKHQARKGAFVHQRNWEANKKDAEMSAVNGGGKGQDNPVYVNEMGEEVNTRL</sequence>
<dbReference type="InterPro" id="IPR036179">
    <property type="entry name" value="Ig-like_dom_sf"/>
</dbReference>
<evidence type="ECO:0008006" key="5">
    <source>
        <dbReference type="Google" id="ProtNLM"/>
    </source>
</evidence>
<evidence type="ECO:0000313" key="4">
    <source>
        <dbReference type="Proteomes" id="UP001374579"/>
    </source>
</evidence>
<dbReference type="InterPro" id="IPR013783">
    <property type="entry name" value="Ig-like_fold"/>
</dbReference>
<dbReference type="AlphaFoldDB" id="A0AAN9B1D0"/>
<dbReference type="Gene3D" id="2.60.40.10">
    <property type="entry name" value="Immunoglobulins"/>
    <property type="match status" value="1"/>
</dbReference>
<reference evidence="3 4" key="1">
    <citation type="submission" date="2024-02" db="EMBL/GenBank/DDBJ databases">
        <title>Chromosome-scale genome assembly of the rough periwinkle Littorina saxatilis.</title>
        <authorList>
            <person name="De Jode A."/>
            <person name="Faria R."/>
            <person name="Formenti G."/>
            <person name="Sims Y."/>
            <person name="Smith T.P."/>
            <person name="Tracey A."/>
            <person name="Wood J.M.D."/>
            <person name="Zagrodzka Z.B."/>
            <person name="Johannesson K."/>
            <person name="Butlin R.K."/>
            <person name="Leder E.H."/>
        </authorList>
    </citation>
    <scope>NUCLEOTIDE SEQUENCE [LARGE SCALE GENOMIC DNA]</scope>
    <source>
        <strain evidence="3">Snail1</strain>
        <tissue evidence="3">Muscle</tissue>
    </source>
</reference>
<evidence type="ECO:0000313" key="3">
    <source>
        <dbReference type="EMBL" id="KAK7097365.1"/>
    </source>
</evidence>
<gene>
    <name evidence="3" type="ORF">V1264_004355</name>
</gene>
<evidence type="ECO:0000256" key="1">
    <source>
        <dbReference type="SAM" id="Phobius"/>
    </source>
</evidence>
<keyword evidence="1" id="KW-1133">Transmembrane helix</keyword>
<evidence type="ECO:0000256" key="2">
    <source>
        <dbReference type="SAM" id="SignalP"/>
    </source>
</evidence>
<dbReference type="CDD" id="cd00096">
    <property type="entry name" value="Ig"/>
    <property type="match status" value="1"/>
</dbReference>